<dbReference type="EMBL" id="CP044331">
    <property type="protein sequence ID" value="QGM96590.1"/>
    <property type="molecule type" value="Genomic_DNA"/>
</dbReference>
<dbReference type="RefSeq" id="WP_016920607.1">
    <property type="nucleotide sequence ID" value="NZ_CP044331.1"/>
</dbReference>
<keyword evidence="1" id="KW-1133">Transmembrane helix</keyword>
<organism evidence="2 3">
    <name type="scientific">Methylocystis parvus</name>
    <dbReference type="NCBI Taxonomy" id="134"/>
    <lineage>
        <taxon>Bacteria</taxon>
        <taxon>Pseudomonadati</taxon>
        <taxon>Pseudomonadota</taxon>
        <taxon>Alphaproteobacteria</taxon>
        <taxon>Hyphomicrobiales</taxon>
        <taxon>Methylocystaceae</taxon>
        <taxon>Methylocystis</taxon>
    </lineage>
</organism>
<gene>
    <name evidence="2" type="ORF">F7D14_03215</name>
</gene>
<dbReference type="Gene3D" id="1.20.120.1760">
    <property type="match status" value="1"/>
</dbReference>
<evidence type="ECO:0000256" key="1">
    <source>
        <dbReference type="SAM" id="Phobius"/>
    </source>
</evidence>
<feature type="transmembrane region" description="Helical" evidence="1">
    <location>
        <begin position="192"/>
        <end position="214"/>
    </location>
</feature>
<evidence type="ECO:0000313" key="2">
    <source>
        <dbReference type="EMBL" id="QGM96590.1"/>
    </source>
</evidence>
<keyword evidence="1" id="KW-0812">Transmembrane</keyword>
<feature type="transmembrane region" description="Helical" evidence="1">
    <location>
        <begin position="158"/>
        <end position="180"/>
    </location>
</feature>
<feature type="transmembrane region" description="Helical" evidence="1">
    <location>
        <begin position="127"/>
        <end position="146"/>
    </location>
</feature>
<dbReference type="KEGG" id="mpar:F7D14_03215"/>
<keyword evidence="3" id="KW-1185">Reference proteome</keyword>
<dbReference type="Proteomes" id="UP000422569">
    <property type="component" value="Chromosome"/>
</dbReference>
<sequence>MSGFTSWFFGDPAQRTQSFLRAQEQRLIQRLILRAPDHIEPAQLSGLGALGAIVAAAALIAAHSWPAAIWIIPPAIAVNWYGLSLDLPLARSRGHEAAADGMAHHLCEIFSQLAVLLAYGFSPFLTLRSATIVLVCYLLFSAYAYIRAATRHVEQMAYIGIGVTEFRILLMLWPFAAILLGVPESLGDRLPAIDVAIMSLAGLTMAGLIAKLFLDSRKITAASGPEE</sequence>
<proteinExistence type="predicted"/>
<accession>A0A6B8M6Z5</accession>
<reference evidence="2 3" key="1">
    <citation type="submission" date="2019-09" db="EMBL/GenBank/DDBJ databases">
        <title>Isolation and complete genome sequencing of Methylocystis species.</title>
        <authorList>
            <person name="Rumah B.L."/>
            <person name="Stead C.E."/>
            <person name="Stevens B.C."/>
            <person name="Minton N.P."/>
            <person name="Grosse-Honebrink A."/>
            <person name="Zhang Y."/>
        </authorList>
    </citation>
    <scope>NUCLEOTIDE SEQUENCE [LARGE SCALE GENOMIC DNA]</scope>
    <source>
        <strain evidence="2 3">BRCS2</strain>
    </source>
</reference>
<keyword evidence="1" id="KW-0472">Membrane</keyword>
<feature type="transmembrane region" description="Helical" evidence="1">
    <location>
        <begin position="44"/>
        <end position="62"/>
    </location>
</feature>
<protein>
    <submittedName>
        <fullName evidence="2">Uncharacterized protein</fullName>
    </submittedName>
</protein>
<name>A0A6B8M6Z5_9HYPH</name>
<dbReference type="AlphaFoldDB" id="A0A6B8M6Z5"/>
<dbReference type="InterPro" id="IPR043130">
    <property type="entry name" value="CDP-OH_PTrfase_TM_dom"/>
</dbReference>
<evidence type="ECO:0000313" key="3">
    <source>
        <dbReference type="Proteomes" id="UP000422569"/>
    </source>
</evidence>